<keyword evidence="3 9" id="KW-0489">Methyltransferase</keyword>
<keyword evidence="2 9" id="KW-0698">rRNA processing</keyword>
<feature type="binding site" evidence="9 10">
    <location>
        <position position="385"/>
    </location>
    <ligand>
        <name>S-adenosyl-L-methionine</name>
        <dbReference type="ChEBI" id="CHEBI:59789"/>
    </ligand>
</feature>
<dbReference type="PROSITE" id="PS50926">
    <property type="entry name" value="TRAM"/>
    <property type="match status" value="1"/>
</dbReference>
<evidence type="ECO:0000256" key="6">
    <source>
        <dbReference type="ARBA" id="ARBA00022723"/>
    </source>
</evidence>
<dbReference type="HAMAP" id="MF_01010">
    <property type="entry name" value="23SrRNA_methyltr_RlmD"/>
    <property type="match status" value="1"/>
</dbReference>
<proteinExistence type="inferred from homology"/>
<evidence type="ECO:0000256" key="4">
    <source>
        <dbReference type="ARBA" id="ARBA00022679"/>
    </source>
</evidence>
<keyword evidence="4 9" id="KW-0808">Transferase</keyword>
<feature type="binding site" evidence="9 10">
    <location>
        <position position="341"/>
    </location>
    <ligand>
        <name>S-adenosyl-L-methionine</name>
        <dbReference type="ChEBI" id="CHEBI:59789"/>
    </ligand>
</feature>
<name>A0ABS7X188_9GAMM</name>
<feature type="active site" evidence="11">
    <location>
        <position position="411"/>
    </location>
</feature>
<feature type="compositionally biased region" description="Basic residues" evidence="12">
    <location>
        <begin position="9"/>
        <end position="18"/>
    </location>
</feature>
<feature type="domain" description="TRAM" evidence="13">
    <location>
        <begin position="21"/>
        <end position="83"/>
    </location>
</feature>
<dbReference type="PROSITE" id="PS51687">
    <property type="entry name" value="SAM_MT_RNA_M5U"/>
    <property type="match status" value="1"/>
</dbReference>
<feature type="binding site" evidence="9">
    <location>
        <position position="105"/>
    </location>
    <ligand>
        <name>[4Fe-4S] cluster</name>
        <dbReference type="ChEBI" id="CHEBI:49883"/>
    </ligand>
</feature>
<comment type="function">
    <text evidence="9">Catalyzes the formation of 5-methyl-uridine at position 1939 (m5U1939) in 23S rRNA.</text>
</comment>
<dbReference type="InterPro" id="IPR001566">
    <property type="entry name" value="23S_rRNA_MeTrfase_RlmD"/>
</dbReference>
<comment type="catalytic activity">
    <reaction evidence="9">
        <text>uridine(1939) in 23S rRNA + S-adenosyl-L-methionine = 5-methyluridine(1939) in 23S rRNA + S-adenosyl-L-homocysteine + H(+)</text>
        <dbReference type="Rhea" id="RHEA:42908"/>
        <dbReference type="Rhea" id="RHEA-COMP:10278"/>
        <dbReference type="Rhea" id="RHEA-COMP:10279"/>
        <dbReference type="ChEBI" id="CHEBI:15378"/>
        <dbReference type="ChEBI" id="CHEBI:57856"/>
        <dbReference type="ChEBI" id="CHEBI:59789"/>
        <dbReference type="ChEBI" id="CHEBI:65315"/>
        <dbReference type="ChEBI" id="CHEBI:74447"/>
        <dbReference type="EC" id="2.1.1.190"/>
    </reaction>
</comment>
<dbReference type="InterPro" id="IPR029063">
    <property type="entry name" value="SAM-dependent_MTases_sf"/>
</dbReference>
<accession>A0ABS7X188</accession>
<dbReference type="Gene3D" id="2.40.50.140">
    <property type="entry name" value="Nucleic acid-binding proteins"/>
    <property type="match status" value="1"/>
</dbReference>
<comment type="caution">
    <text evidence="14">The sequence shown here is derived from an EMBL/GenBank/DDBJ whole genome shotgun (WGS) entry which is preliminary data.</text>
</comment>
<dbReference type="PANTHER" id="PTHR11061:SF49">
    <property type="entry name" value="23S RRNA (URACIL(1939)-C(5))-METHYLTRANSFERASE RLMD"/>
    <property type="match status" value="1"/>
</dbReference>
<dbReference type="InterPro" id="IPR030390">
    <property type="entry name" value="MeTrfase_TrmA_AS"/>
</dbReference>
<evidence type="ECO:0000259" key="13">
    <source>
        <dbReference type="PROSITE" id="PS50926"/>
    </source>
</evidence>
<keyword evidence="15" id="KW-1185">Reference proteome</keyword>
<feature type="binding site" evidence="9">
    <location>
        <position position="182"/>
    </location>
    <ligand>
        <name>[4Fe-4S] cluster</name>
        <dbReference type="ChEBI" id="CHEBI:49883"/>
    </ligand>
</feature>
<evidence type="ECO:0000256" key="7">
    <source>
        <dbReference type="ARBA" id="ARBA00023004"/>
    </source>
</evidence>
<dbReference type="EMBL" id="JAGXFD010000001">
    <property type="protein sequence ID" value="MBZ9568648.1"/>
    <property type="molecule type" value="Genomic_DNA"/>
</dbReference>
<feature type="binding site" evidence="9">
    <location>
        <position position="102"/>
    </location>
    <ligand>
        <name>[4Fe-4S] cluster</name>
        <dbReference type="ChEBI" id="CHEBI:49883"/>
    </ligand>
</feature>
<dbReference type="EC" id="2.1.1.190" evidence="9"/>
<dbReference type="InterPro" id="IPR012340">
    <property type="entry name" value="NA-bd_OB-fold"/>
</dbReference>
<keyword evidence="6 9" id="KW-0479">Metal-binding</keyword>
<dbReference type="InterPro" id="IPR010280">
    <property type="entry name" value="U5_MeTrfase_fam"/>
</dbReference>
<evidence type="ECO:0000256" key="5">
    <source>
        <dbReference type="ARBA" id="ARBA00022691"/>
    </source>
</evidence>
<evidence type="ECO:0000256" key="10">
    <source>
        <dbReference type="PROSITE-ProRule" id="PRU01024"/>
    </source>
</evidence>
<keyword evidence="7 9" id="KW-0408">Iron</keyword>
<evidence type="ECO:0000313" key="14">
    <source>
        <dbReference type="EMBL" id="MBZ9568648.1"/>
    </source>
</evidence>
<feature type="binding site" evidence="9 10">
    <location>
        <position position="320"/>
    </location>
    <ligand>
        <name>S-adenosyl-L-methionine</name>
        <dbReference type="ChEBI" id="CHEBI:59789"/>
    </ligand>
</feature>
<evidence type="ECO:0000256" key="12">
    <source>
        <dbReference type="SAM" id="MobiDB-lite"/>
    </source>
</evidence>
<dbReference type="InterPro" id="IPR002792">
    <property type="entry name" value="TRAM_dom"/>
</dbReference>
<evidence type="ECO:0000256" key="9">
    <source>
        <dbReference type="HAMAP-Rule" id="MF_01010"/>
    </source>
</evidence>
<dbReference type="Proteomes" id="UP001319883">
    <property type="component" value="Unassembled WGS sequence"/>
</dbReference>
<dbReference type="CDD" id="cd02440">
    <property type="entry name" value="AdoMet_MTases"/>
    <property type="match status" value="1"/>
</dbReference>
<dbReference type="Pfam" id="PF01938">
    <property type="entry name" value="TRAM"/>
    <property type="match status" value="1"/>
</dbReference>
<dbReference type="Pfam" id="PF05958">
    <property type="entry name" value="tRNA_U5-meth_tr"/>
    <property type="match status" value="2"/>
</dbReference>
<reference evidence="14 15" key="1">
    <citation type="submission" date="2021-05" db="EMBL/GenBank/DDBJ databases">
        <title>Petroleum and Energy Research Collection (APPE): ex situ preservation of microbial diversity associated with the oil industry and exploitation of its biotechnological potential.</title>
        <authorList>
            <person name="Paixao C.T.M."/>
            <person name="Gomes M.B."/>
            <person name="Oliveira V.M."/>
        </authorList>
    </citation>
    <scope>NUCLEOTIDE SEQUENCE [LARGE SCALE GENOMIC DNA]</scope>
    <source>
        <strain evidence="14 15">LIT2</strain>
    </source>
</reference>
<dbReference type="Gene3D" id="3.40.50.150">
    <property type="entry name" value="Vaccinia Virus protein VP39"/>
    <property type="match status" value="1"/>
</dbReference>
<keyword evidence="8 9" id="KW-0411">Iron-sulfur</keyword>
<dbReference type="PANTHER" id="PTHR11061">
    <property type="entry name" value="RNA M5U METHYLTRANSFERASE"/>
    <property type="match status" value="1"/>
</dbReference>
<dbReference type="PROSITE" id="PS01230">
    <property type="entry name" value="TRMA_1"/>
    <property type="match status" value="1"/>
</dbReference>
<feature type="binding site" evidence="9 10">
    <location>
        <position position="291"/>
    </location>
    <ligand>
        <name>S-adenosyl-L-methionine</name>
        <dbReference type="ChEBI" id="CHEBI:59789"/>
    </ligand>
</feature>
<sequence length="455" mass="49271">MSRLGERRTPRKARRHRQGPAISDGTAVSGGAVEIERLSHDGRGVARDAAGKTLFVSDALPGERVAVAVHASRKRYDEAHVRERLTTAAARVAPACAVYGRCGGCDLQHLAVTAQREHKREVLADQLRRQGVAAPEPIELLAGAPLGYRRRARLGVRRDHAGEVHLGFRARGSHHLVDVDDCPVLMPELASLIAPLRALLPTLAAPRHVGHLELVAGETERVVVVRQLREQAEDARRWAAWGETHGVAVAWLVGREQPGWRWLGKPGTLRYTLKGGARDVTLDFAPGDFLQVNADVNRQLVQRALAWLAPTGGERVHDLFAGIGNFSLPLATRVGEVTALEGSAAMVQRLRDNALANGLTNVTARTHDLGIAPDWRDVPDIVVLDPPREGAEAACDALASSAVPRVLYVACDPATLARDAARLVHGGYRLRRAAVADMFTQTAHLESMLLFERAG</sequence>
<feature type="binding site" evidence="9">
    <location>
        <position position="96"/>
    </location>
    <ligand>
        <name>[4Fe-4S] cluster</name>
        <dbReference type="ChEBI" id="CHEBI:49883"/>
    </ligand>
</feature>
<gene>
    <name evidence="9" type="primary">rlmD</name>
    <name evidence="14" type="ORF">KGQ91_13305</name>
</gene>
<dbReference type="SUPFAM" id="SSF50249">
    <property type="entry name" value="Nucleic acid-binding proteins"/>
    <property type="match status" value="1"/>
</dbReference>
<protein>
    <recommendedName>
        <fullName evidence="9">23S rRNA (uracil(1939)-C(5))-methyltransferase RlmD</fullName>
        <ecNumber evidence="9">2.1.1.190</ecNumber>
    </recommendedName>
    <alternativeName>
        <fullName evidence="9">23S rRNA(m5U1939)-methyltransferase</fullName>
    </alternativeName>
</protein>
<evidence type="ECO:0000256" key="8">
    <source>
        <dbReference type="ARBA" id="ARBA00023014"/>
    </source>
</evidence>
<feature type="binding site" evidence="9">
    <location>
        <position position="325"/>
    </location>
    <ligand>
        <name>S-adenosyl-L-methionine</name>
        <dbReference type="ChEBI" id="CHEBI:59789"/>
    </ligand>
</feature>
<feature type="region of interest" description="Disordered" evidence="12">
    <location>
        <begin position="1"/>
        <end position="28"/>
    </location>
</feature>
<organism evidence="14 15">
    <name type="scientific">Modicisalibacter tunisiensis</name>
    <dbReference type="NCBI Taxonomy" id="390637"/>
    <lineage>
        <taxon>Bacteria</taxon>
        <taxon>Pseudomonadati</taxon>
        <taxon>Pseudomonadota</taxon>
        <taxon>Gammaproteobacteria</taxon>
        <taxon>Oceanospirillales</taxon>
        <taxon>Halomonadaceae</taxon>
        <taxon>Modicisalibacter</taxon>
    </lineage>
</organism>
<comment type="similarity">
    <text evidence="9">Belongs to the class I-like SAM-binding methyltransferase superfamily. RNA M5U methyltransferase family. RlmD subfamily.</text>
</comment>
<keyword evidence="1 9" id="KW-0004">4Fe-4S</keyword>
<dbReference type="Gene3D" id="2.40.50.1070">
    <property type="match status" value="1"/>
</dbReference>
<feature type="active site" description="Nucleophile" evidence="9 10">
    <location>
        <position position="411"/>
    </location>
</feature>
<comment type="caution">
    <text evidence="9">Lacks conserved residue(s) required for the propagation of feature annotation.</text>
</comment>
<evidence type="ECO:0000313" key="15">
    <source>
        <dbReference type="Proteomes" id="UP001319883"/>
    </source>
</evidence>
<keyword evidence="5 9" id="KW-0949">S-adenosyl-L-methionine</keyword>
<evidence type="ECO:0000256" key="1">
    <source>
        <dbReference type="ARBA" id="ARBA00022485"/>
    </source>
</evidence>
<evidence type="ECO:0000256" key="3">
    <source>
        <dbReference type="ARBA" id="ARBA00022603"/>
    </source>
</evidence>
<dbReference type="SUPFAM" id="SSF53335">
    <property type="entry name" value="S-adenosyl-L-methionine-dependent methyltransferases"/>
    <property type="match status" value="1"/>
</dbReference>
<dbReference type="RefSeq" id="WP_224421180.1">
    <property type="nucleotide sequence ID" value="NZ_JAGXFD010000001.1"/>
</dbReference>
<evidence type="ECO:0000256" key="11">
    <source>
        <dbReference type="PROSITE-ProRule" id="PRU10015"/>
    </source>
</evidence>
<evidence type="ECO:0000256" key="2">
    <source>
        <dbReference type="ARBA" id="ARBA00022552"/>
    </source>
</evidence>